<evidence type="ECO:0000313" key="2">
    <source>
        <dbReference type="EMBL" id="MEJ5976615.1"/>
    </source>
</evidence>
<dbReference type="Pfam" id="PF12770">
    <property type="entry name" value="CHAT"/>
    <property type="match status" value="1"/>
</dbReference>
<dbReference type="RefSeq" id="WP_339586521.1">
    <property type="nucleotide sequence ID" value="NZ_JBBHJZ010000001.1"/>
</dbReference>
<evidence type="ECO:0000313" key="3">
    <source>
        <dbReference type="Proteomes" id="UP001361239"/>
    </source>
</evidence>
<protein>
    <submittedName>
        <fullName evidence="2">CHAT domain-containing protein</fullName>
    </submittedName>
</protein>
<accession>A0ABU8RU41</accession>
<dbReference type="EMBL" id="JBBHJZ010000001">
    <property type="protein sequence ID" value="MEJ5976615.1"/>
    <property type="molecule type" value="Genomic_DNA"/>
</dbReference>
<dbReference type="Proteomes" id="UP001361239">
    <property type="component" value="Unassembled WGS sequence"/>
</dbReference>
<proteinExistence type="predicted"/>
<dbReference type="InterPro" id="IPR024983">
    <property type="entry name" value="CHAT_dom"/>
</dbReference>
<sequence length="735" mass="81799">MIAFEDAFPQLHAIRPHMPLAPKLAWVSALSWADEEAIIYFTMTVLERQKFAAARDLGWLEEISIAAVNDINALLREATERGEPEEEVTRRSLLFLRFLFSIVPMETAQGLGRRGPAYDWAFRGLSTDYDAERRLNSGYAYLPWRQEGDPRVGGIAMRWLPRWCTTFFLLARDANIRREVVETYAVCWDILLELLAVDGPGNEQLRVEIFFGLASLASWAVSEDYERGDEWVVALEQAWNTGQVPRESASVVATVFLTKANGVTQRSIRDWALDVLEGFGDTLREHERLQYLVATIDTLERWRAERANVFSEIESLNERSVAASEVGSSALFARDARIDVIKPLIRLLVLEQDLAAAMDLLRAWYKAPDTEPCDDNVLFVHPALGDGVATLWPGRARISFETVDRGHEIVVRALEKSLRIGRDPEIDDIEEHREGILDYSQGPAVEAAMMRYYRPGELAQHFKRIAEPRSLVVFPSVSDPLQALLARELSLTLPLEVSLAATRPMRAMRTISIWAAFTYFTHFEVEVIQAVAARNGWSATVFPGSEDGDADDFRDFYEQVEPDILWVSGHGEFVAHRLAETGIVVGTPRAERQGDTYENVILPMETIASFSVPEADRRLLVLNTCNGATTQGMAGMARIGLAQSLVQPTQMVLAHLWPASPALGLAFGGLFASNLVQDDVTGAFASTLAELRDPDKIVGLIEERSGIAFPGAPVITRAASELSSILAWGCPVLLT</sequence>
<evidence type="ECO:0000259" key="1">
    <source>
        <dbReference type="Pfam" id="PF12770"/>
    </source>
</evidence>
<organism evidence="2 3">
    <name type="scientific">Novosphingobium anseongense</name>
    <dbReference type="NCBI Taxonomy" id="3133436"/>
    <lineage>
        <taxon>Bacteria</taxon>
        <taxon>Pseudomonadati</taxon>
        <taxon>Pseudomonadota</taxon>
        <taxon>Alphaproteobacteria</taxon>
        <taxon>Sphingomonadales</taxon>
        <taxon>Sphingomonadaceae</taxon>
        <taxon>Novosphingobium</taxon>
    </lineage>
</organism>
<reference evidence="2 3" key="1">
    <citation type="submission" date="2024-03" db="EMBL/GenBank/DDBJ databases">
        <authorList>
            <person name="Jo J.-H."/>
        </authorList>
    </citation>
    <scope>NUCLEOTIDE SEQUENCE [LARGE SCALE GENOMIC DNA]</scope>
    <source>
        <strain evidence="2 3">PS1R-30</strain>
    </source>
</reference>
<keyword evidence="3" id="KW-1185">Reference proteome</keyword>
<comment type="caution">
    <text evidence="2">The sequence shown here is derived from an EMBL/GenBank/DDBJ whole genome shotgun (WGS) entry which is preliminary data.</text>
</comment>
<name>A0ABU8RU41_9SPHN</name>
<feature type="domain" description="CHAT" evidence="1">
    <location>
        <begin position="520"/>
        <end position="678"/>
    </location>
</feature>
<gene>
    <name evidence="2" type="ORF">WG901_08215</name>
</gene>